<dbReference type="OrthoDB" id="2352823at2"/>
<keyword evidence="1" id="KW-0808">Transferase</keyword>
<dbReference type="Proteomes" id="UP000230000">
    <property type="component" value="Unassembled WGS sequence"/>
</dbReference>
<protein>
    <recommendedName>
        <fullName evidence="3">N-acetyltransferase domain-containing protein</fullName>
    </recommendedName>
</protein>
<dbReference type="SUPFAM" id="SSF55729">
    <property type="entry name" value="Acyl-CoA N-acyltransferases (Nat)"/>
    <property type="match status" value="1"/>
</dbReference>
<dbReference type="PANTHER" id="PTHR43877">
    <property type="entry name" value="AMINOALKYLPHOSPHONATE N-ACETYLTRANSFERASE-RELATED-RELATED"/>
    <property type="match status" value="1"/>
</dbReference>
<proteinExistence type="predicted"/>
<reference evidence="4 5" key="1">
    <citation type="submission" date="2017-11" db="EMBL/GenBank/DDBJ databases">
        <title>Genomic Encyclopedia of Archaeal and Bacterial Type Strains, Phase II (KMG-II): From Individual Species to Whole Genera.</title>
        <authorList>
            <person name="Goeker M."/>
        </authorList>
    </citation>
    <scope>NUCLEOTIDE SEQUENCE [LARGE SCALE GENOMIC DNA]</scope>
    <source>
        <strain evidence="4 5">DSM 27268</strain>
    </source>
</reference>
<dbReference type="InterPro" id="IPR050832">
    <property type="entry name" value="Bact_Acetyltransf"/>
</dbReference>
<name>A0A2M9CXM2_9BACT</name>
<comment type="caution">
    <text evidence="4">The sequence shown here is derived from an EMBL/GenBank/DDBJ whole genome shotgun (WGS) entry which is preliminary data.</text>
</comment>
<dbReference type="InterPro" id="IPR016181">
    <property type="entry name" value="Acyl_CoA_acyltransferase"/>
</dbReference>
<keyword evidence="2" id="KW-0012">Acyltransferase</keyword>
<sequence>MPSLPLHFELIPYGSVSYQEMIRLREKILRIPLGLQFSADELAAEKNDWHVGAFLLTDNQLIACCVLSPVDHQTVRLRQMAVEAAFQRQKIGTALLQYAEQIARSKGFQTIVLHARVYAMAFYQKHGYTVTGDVFTEVTIPHVKMKKDIRHGTLQPQ</sequence>
<dbReference type="GO" id="GO:0016747">
    <property type="term" value="F:acyltransferase activity, transferring groups other than amino-acyl groups"/>
    <property type="evidence" value="ECO:0007669"/>
    <property type="project" value="InterPro"/>
</dbReference>
<dbReference type="AlphaFoldDB" id="A0A2M9CXM2"/>
<evidence type="ECO:0000313" key="4">
    <source>
        <dbReference type="EMBL" id="PJJ76666.1"/>
    </source>
</evidence>
<dbReference type="Gene3D" id="3.40.630.30">
    <property type="match status" value="1"/>
</dbReference>
<feature type="domain" description="N-acetyltransferase" evidence="3">
    <location>
        <begin position="8"/>
        <end position="150"/>
    </location>
</feature>
<evidence type="ECO:0000259" key="3">
    <source>
        <dbReference type="PROSITE" id="PS51186"/>
    </source>
</evidence>
<dbReference type="Pfam" id="PF00583">
    <property type="entry name" value="Acetyltransf_1"/>
    <property type="match status" value="1"/>
</dbReference>
<dbReference type="RefSeq" id="WP_100315110.1">
    <property type="nucleotide sequence ID" value="NZ_PGFG01000001.1"/>
</dbReference>
<dbReference type="PANTHER" id="PTHR43877:SF2">
    <property type="entry name" value="AMINOALKYLPHOSPHONATE N-ACETYLTRANSFERASE-RELATED"/>
    <property type="match status" value="1"/>
</dbReference>
<evidence type="ECO:0000256" key="2">
    <source>
        <dbReference type="ARBA" id="ARBA00023315"/>
    </source>
</evidence>
<organism evidence="4 5">
    <name type="scientific">Thermoflavifilum aggregans</name>
    <dbReference type="NCBI Taxonomy" id="454188"/>
    <lineage>
        <taxon>Bacteria</taxon>
        <taxon>Pseudomonadati</taxon>
        <taxon>Bacteroidota</taxon>
        <taxon>Chitinophagia</taxon>
        <taxon>Chitinophagales</taxon>
        <taxon>Chitinophagaceae</taxon>
        <taxon>Thermoflavifilum</taxon>
    </lineage>
</organism>
<accession>A0A2M9CXM2</accession>
<keyword evidence="5" id="KW-1185">Reference proteome</keyword>
<dbReference type="CDD" id="cd04301">
    <property type="entry name" value="NAT_SF"/>
    <property type="match status" value="1"/>
</dbReference>
<gene>
    <name evidence="4" type="ORF">BXY57_2298</name>
</gene>
<evidence type="ECO:0000256" key="1">
    <source>
        <dbReference type="ARBA" id="ARBA00022679"/>
    </source>
</evidence>
<dbReference type="InterPro" id="IPR000182">
    <property type="entry name" value="GNAT_dom"/>
</dbReference>
<dbReference type="EMBL" id="PGFG01000001">
    <property type="protein sequence ID" value="PJJ76666.1"/>
    <property type="molecule type" value="Genomic_DNA"/>
</dbReference>
<dbReference type="PROSITE" id="PS51186">
    <property type="entry name" value="GNAT"/>
    <property type="match status" value="1"/>
</dbReference>
<evidence type="ECO:0000313" key="5">
    <source>
        <dbReference type="Proteomes" id="UP000230000"/>
    </source>
</evidence>